<dbReference type="OrthoDB" id="3561681at2759"/>
<evidence type="ECO:0000256" key="1">
    <source>
        <dbReference type="ARBA" id="ARBA00004141"/>
    </source>
</evidence>
<dbReference type="EMBL" id="MJBS01000075">
    <property type="protein sequence ID" value="OHE95971.1"/>
    <property type="molecule type" value="Genomic_DNA"/>
</dbReference>
<evidence type="ECO:0008006" key="8">
    <source>
        <dbReference type="Google" id="ProtNLM"/>
    </source>
</evidence>
<dbReference type="InterPro" id="IPR045863">
    <property type="entry name" value="CorA_TM1_TM2"/>
</dbReference>
<dbReference type="RefSeq" id="XP_022473132.1">
    <property type="nucleotide sequence ID" value="XM_022620294.1"/>
</dbReference>
<dbReference type="GeneID" id="34561804"/>
<gene>
    <name evidence="6" type="ORF">CORC01_08664</name>
</gene>
<accession>A0A1G4B3I9</accession>
<evidence type="ECO:0000313" key="6">
    <source>
        <dbReference type="EMBL" id="OHE95971.1"/>
    </source>
</evidence>
<sequence>MEWFSQKLDFLKSDLRLFEFSSEGSFRIRTVRLQKTDRNPDVSDHTTEDAFLAWLALEESSLELPGLVLVMHQRLDAIDPHGAKALPYAESTFKILARRLYQHRSLSFLLKRASTAVFNCRSVSWEGSLASMPSIVYNCKSDIESPPPHVRNPNDVALAVTSFPTIGTAYAVMYGCTQPIIDLVSKYLKGFGGQALHPLVMPMIFAEIERKRLFDLLDVEKTTLRRRILDLENKLRGEAQGSISEKGDTEPFSSTRDCESTKLWIDVSSLKNGLESLMVQLQNLIEHSGNLATTQFKPPVDGSHEVDKYIEERRTGSRIVMRLREMVDELGSKIRSCQGLLGGMSLAAQMESNYYTRRDARVSIYIANATQKDGSQMRSISLLGMIFLPGTFLASLFSMSFFNWTPPDGNQIISPWIALYGVLAIVITLVTVWRMRKWMDAEERKARDQMRKEVYSDGDSFA</sequence>
<evidence type="ECO:0000256" key="2">
    <source>
        <dbReference type="ARBA" id="ARBA00022692"/>
    </source>
</evidence>
<name>A0A1G4B3I9_9PEZI</name>
<keyword evidence="2 5" id="KW-0812">Transmembrane</keyword>
<protein>
    <recommendedName>
        <fullName evidence="8">CorA-like Mg2+ transporter</fullName>
    </recommendedName>
</protein>
<comment type="subcellular location">
    <subcellularLocation>
        <location evidence="1">Membrane</location>
        <topology evidence="1">Multi-pass membrane protein</topology>
    </subcellularLocation>
</comment>
<dbReference type="InterPro" id="IPR002523">
    <property type="entry name" value="MgTranspt_CorA/ZnTranspt_ZntB"/>
</dbReference>
<feature type="transmembrane region" description="Helical" evidence="5">
    <location>
        <begin position="382"/>
        <end position="404"/>
    </location>
</feature>
<evidence type="ECO:0000313" key="7">
    <source>
        <dbReference type="Proteomes" id="UP000176998"/>
    </source>
</evidence>
<keyword evidence="3 5" id="KW-1133">Transmembrane helix</keyword>
<dbReference type="GO" id="GO:0016020">
    <property type="term" value="C:membrane"/>
    <property type="evidence" value="ECO:0007669"/>
    <property type="project" value="UniProtKB-SubCell"/>
</dbReference>
<proteinExistence type="predicted"/>
<dbReference type="Pfam" id="PF01544">
    <property type="entry name" value="CorA"/>
    <property type="match status" value="1"/>
</dbReference>
<dbReference type="Gene3D" id="1.20.58.340">
    <property type="entry name" value="Magnesium transport protein CorA, transmembrane region"/>
    <property type="match status" value="1"/>
</dbReference>
<feature type="transmembrane region" description="Helical" evidence="5">
    <location>
        <begin position="416"/>
        <end position="435"/>
    </location>
</feature>
<dbReference type="SUPFAM" id="SSF144083">
    <property type="entry name" value="Magnesium transport protein CorA, transmembrane region"/>
    <property type="match status" value="1"/>
</dbReference>
<dbReference type="AlphaFoldDB" id="A0A1G4B3I9"/>
<evidence type="ECO:0000256" key="5">
    <source>
        <dbReference type="SAM" id="Phobius"/>
    </source>
</evidence>
<comment type="caution">
    <text evidence="6">The sequence shown here is derived from an EMBL/GenBank/DDBJ whole genome shotgun (WGS) entry which is preliminary data.</text>
</comment>
<evidence type="ECO:0000256" key="4">
    <source>
        <dbReference type="ARBA" id="ARBA00023136"/>
    </source>
</evidence>
<keyword evidence="7" id="KW-1185">Reference proteome</keyword>
<dbReference type="Proteomes" id="UP000176998">
    <property type="component" value="Unassembled WGS sequence"/>
</dbReference>
<organism evidence="6 7">
    <name type="scientific">Colletotrichum orchidophilum</name>
    <dbReference type="NCBI Taxonomy" id="1209926"/>
    <lineage>
        <taxon>Eukaryota</taxon>
        <taxon>Fungi</taxon>
        <taxon>Dikarya</taxon>
        <taxon>Ascomycota</taxon>
        <taxon>Pezizomycotina</taxon>
        <taxon>Sordariomycetes</taxon>
        <taxon>Hypocreomycetidae</taxon>
        <taxon>Glomerellales</taxon>
        <taxon>Glomerellaceae</taxon>
        <taxon>Colletotrichum</taxon>
    </lineage>
</organism>
<keyword evidence="4 5" id="KW-0472">Membrane</keyword>
<evidence type="ECO:0000256" key="3">
    <source>
        <dbReference type="ARBA" id="ARBA00022989"/>
    </source>
</evidence>
<reference evidence="6 7" key="1">
    <citation type="submission" date="2016-09" db="EMBL/GenBank/DDBJ databases">
        <authorList>
            <person name="Capua I."/>
            <person name="De Benedictis P."/>
            <person name="Joannis T."/>
            <person name="Lombin L.H."/>
            <person name="Cattoli G."/>
        </authorList>
    </citation>
    <scope>NUCLEOTIDE SEQUENCE [LARGE SCALE GENOMIC DNA]</scope>
    <source>
        <strain evidence="6 7">IMI 309357</strain>
    </source>
</reference>